<dbReference type="SFLD" id="SFLDS00019">
    <property type="entry name" value="Glutathione_Transferase_(cytos"/>
    <property type="match status" value="1"/>
</dbReference>
<dbReference type="PANTHER" id="PTHR43969:SF9">
    <property type="entry name" value="GLUTATHIONE S TRANSFERASE D10, ISOFORM A-RELATED"/>
    <property type="match status" value="1"/>
</dbReference>
<dbReference type="SFLD" id="SFLDG01153">
    <property type="entry name" value="Main.4:_Theta-like"/>
    <property type="match status" value="1"/>
</dbReference>
<dbReference type="SUPFAM" id="SSF52833">
    <property type="entry name" value="Thioredoxin-like"/>
    <property type="match status" value="1"/>
</dbReference>
<dbReference type="InterPro" id="IPR040079">
    <property type="entry name" value="Glutathione_S-Trfase"/>
</dbReference>
<evidence type="ECO:0000259" key="2">
    <source>
        <dbReference type="PROSITE" id="PS50404"/>
    </source>
</evidence>
<gene>
    <name evidence="4" type="ORF">MNOR_LOCUS3011</name>
</gene>
<dbReference type="CDD" id="cd03177">
    <property type="entry name" value="GST_C_Delta_Epsilon"/>
    <property type="match status" value="1"/>
</dbReference>
<dbReference type="FunFam" id="3.40.30.10:FF:000034">
    <property type="entry name" value="glutathione S-transferase 1"/>
    <property type="match status" value="1"/>
</dbReference>
<dbReference type="PANTHER" id="PTHR43969">
    <property type="entry name" value="GLUTATHIONE S TRANSFERASE D10, ISOFORM A-RELATED"/>
    <property type="match status" value="1"/>
</dbReference>
<dbReference type="InterPro" id="IPR004045">
    <property type="entry name" value="Glutathione_S-Trfase_N"/>
</dbReference>
<proteinExistence type="predicted"/>
<dbReference type="GO" id="GO:0004364">
    <property type="term" value="F:glutathione transferase activity"/>
    <property type="evidence" value="ECO:0007669"/>
    <property type="project" value="TreeGrafter"/>
</dbReference>
<evidence type="ECO:0000313" key="5">
    <source>
        <dbReference type="Proteomes" id="UP001497623"/>
    </source>
</evidence>
<dbReference type="CDD" id="cd03045">
    <property type="entry name" value="GST_N_Delta_Epsilon"/>
    <property type="match status" value="1"/>
</dbReference>
<accession>A0AAV2PS79</accession>
<evidence type="ECO:0000256" key="1">
    <source>
        <dbReference type="ARBA" id="ARBA00011738"/>
    </source>
</evidence>
<dbReference type="EMBL" id="CAXKWB010000982">
    <property type="protein sequence ID" value="CAL4062996.1"/>
    <property type="molecule type" value="Genomic_DNA"/>
</dbReference>
<dbReference type="SFLD" id="SFLDG00358">
    <property type="entry name" value="Main_(cytGST)"/>
    <property type="match status" value="1"/>
</dbReference>
<dbReference type="GO" id="GO:0006749">
    <property type="term" value="P:glutathione metabolic process"/>
    <property type="evidence" value="ECO:0007669"/>
    <property type="project" value="TreeGrafter"/>
</dbReference>
<dbReference type="PROSITE" id="PS50404">
    <property type="entry name" value="GST_NTER"/>
    <property type="match status" value="1"/>
</dbReference>
<comment type="subunit">
    <text evidence="1">Homodimer.</text>
</comment>
<dbReference type="FunFam" id="1.20.1050.10:FF:000007">
    <property type="entry name" value="Glutathione S-transferase 1-1"/>
    <property type="match status" value="1"/>
</dbReference>
<feature type="domain" description="GST C-terminal" evidence="3">
    <location>
        <begin position="88"/>
        <end position="207"/>
    </location>
</feature>
<dbReference type="InterPro" id="IPR036282">
    <property type="entry name" value="Glutathione-S-Trfase_C_sf"/>
</dbReference>
<organism evidence="4 5">
    <name type="scientific">Meganyctiphanes norvegica</name>
    <name type="common">Northern krill</name>
    <name type="synonym">Thysanopoda norvegica</name>
    <dbReference type="NCBI Taxonomy" id="48144"/>
    <lineage>
        <taxon>Eukaryota</taxon>
        <taxon>Metazoa</taxon>
        <taxon>Ecdysozoa</taxon>
        <taxon>Arthropoda</taxon>
        <taxon>Crustacea</taxon>
        <taxon>Multicrustacea</taxon>
        <taxon>Malacostraca</taxon>
        <taxon>Eumalacostraca</taxon>
        <taxon>Eucarida</taxon>
        <taxon>Euphausiacea</taxon>
        <taxon>Euphausiidae</taxon>
        <taxon>Meganyctiphanes</taxon>
    </lineage>
</organism>
<protein>
    <recommendedName>
        <fullName evidence="6">Glutathione S-transferase</fullName>
    </recommendedName>
</protein>
<dbReference type="PROSITE" id="PS50405">
    <property type="entry name" value="GST_CTER"/>
    <property type="match status" value="1"/>
</dbReference>
<evidence type="ECO:0008006" key="6">
    <source>
        <dbReference type="Google" id="ProtNLM"/>
    </source>
</evidence>
<dbReference type="InterPro" id="IPR004046">
    <property type="entry name" value="GST_C"/>
</dbReference>
<dbReference type="Pfam" id="PF14497">
    <property type="entry name" value="GST_C_3"/>
    <property type="match status" value="1"/>
</dbReference>
<dbReference type="AlphaFoldDB" id="A0AAV2PS79"/>
<comment type="caution">
    <text evidence="4">The sequence shown here is derived from an EMBL/GenBank/DDBJ whole genome shotgun (WGS) entry which is preliminary data.</text>
</comment>
<dbReference type="SUPFAM" id="SSF47616">
    <property type="entry name" value="GST C-terminal domain-like"/>
    <property type="match status" value="1"/>
</dbReference>
<dbReference type="InterPro" id="IPR036249">
    <property type="entry name" value="Thioredoxin-like_sf"/>
</dbReference>
<feature type="domain" description="GST N-terminal" evidence="2">
    <location>
        <begin position="1"/>
        <end position="82"/>
    </location>
</feature>
<sequence>MPMDLYYDPISPPCRAVMLTCRALGLAVNVKKISLSTQDQKKPEFLAINPQHTVPTIKDGDLRIWESRAITTYLVNQYGKDDSYYPKDPKIRAKIDHLLYFDIGTLFGRFSEIVYPVMRGEVKEITPVKLNSIYETLGWLEGFLEGQKWAVGNHITVADFSLITSIQTLELTKVNFKNYKNILKWKENCQKEMKDYDDVCSEPLTVIGKLIQEKFSHVNLWKLT</sequence>
<dbReference type="Gene3D" id="3.40.30.10">
    <property type="entry name" value="Glutaredoxin"/>
    <property type="match status" value="1"/>
</dbReference>
<dbReference type="Gene3D" id="1.20.1050.10">
    <property type="match status" value="1"/>
</dbReference>
<dbReference type="Proteomes" id="UP001497623">
    <property type="component" value="Unassembled WGS sequence"/>
</dbReference>
<reference evidence="4 5" key="1">
    <citation type="submission" date="2024-05" db="EMBL/GenBank/DDBJ databases">
        <authorList>
            <person name="Wallberg A."/>
        </authorList>
    </citation>
    <scope>NUCLEOTIDE SEQUENCE [LARGE SCALE GENOMIC DNA]</scope>
</reference>
<name>A0AAV2PS79_MEGNR</name>
<keyword evidence="5" id="KW-1185">Reference proteome</keyword>
<evidence type="ECO:0000259" key="3">
    <source>
        <dbReference type="PROSITE" id="PS50405"/>
    </source>
</evidence>
<feature type="non-terminal residue" evidence="4">
    <location>
        <position position="224"/>
    </location>
</feature>
<dbReference type="Pfam" id="PF13417">
    <property type="entry name" value="GST_N_3"/>
    <property type="match status" value="1"/>
</dbReference>
<dbReference type="InterPro" id="IPR010987">
    <property type="entry name" value="Glutathione-S-Trfase_C-like"/>
</dbReference>
<evidence type="ECO:0000313" key="4">
    <source>
        <dbReference type="EMBL" id="CAL4062996.1"/>
    </source>
</evidence>